<dbReference type="GO" id="GO:0015631">
    <property type="term" value="F:tubulin binding"/>
    <property type="evidence" value="ECO:0007669"/>
    <property type="project" value="InterPro"/>
</dbReference>
<evidence type="ECO:0000256" key="7">
    <source>
        <dbReference type="ARBA" id="ARBA00022737"/>
    </source>
</evidence>
<evidence type="ECO:0000256" key="6">
    <source>
        <dbReference type="ARBA" id="ARBA00022618"/>
    </source>
</evidence>
<dbReference type="FunFam" id="1.25.40.730:FF:000002">
    <property type="entry name" value="Clathrin heavy chain"/>
    <property type="match status" value="1"/>
</dbReference>
<evidence type="ECO:0000256" key="16">
    <source>
        <dbReference type="SAM" id="MobiDB-lite"/>
    </source>
</evidence>
<dbReference type="GO" id="GO:0006898">
    <property type="term" value="P:receptor-mediated endocytosis"/>
    <property type="evidence" value="ECO:0007669"/>
    <property type="project" value="TreeGrafter"/>
</dbReference>
<comment type="similarity">
    <text evidence="4">Belongs to the clathrin heavy chain family.</text>
</comment>
<dbReference type="InterPro" id="IPR055358">
    <property type="entry name" value="CHCR"/>
</dbReference>
<evidence type="ECO:0000256" key="3">
    <source>
        <dbReference type="ARBA" id="ARBA00004300"/>
    </source>
</evidence>
<feature type="compositionally biased region" description="Polar residues" evidence="16">
    <location>
        <begin position="909"/>
        <end position="920"/>
    </location>
</feature>
<keyword evidence="10" id="KW-0168">Coated pit</keyword>
<keyword evidence="5" id="KW-0963">Cytoplasm</keyword>
<comment type="similarity">
    <text evidence="14">Belongs to the TOG/XMAP215 family.</text>
</comment>
<organism evidence="18 19">
    <name type="scientific">Romanomermis culicivorax</name>
    <name type="common">Nematode worm</name>
    <dbReference type="NCBI Taxonomy" id="13658"/>
    <lineage>
        <taxon>Eukaryota</taxon>
        <taxon>Metazoa</taxon>
        <taxon>Ecdysozoa</taxon>
        <taxon>Nematoda</taxon>
        <taxon>Enoplea</taxon>
        <taxon>Dorylaimia</taxon>
        <taxon>Mermithida</taxon>
        <taxon>Mermithoidea</taxon>
        <taxon>Mermithidae</taxon>
        <taxon>Romanomermis</taxon>
    </lineage>
</organism>
<dbReference type="InterPro" id="IPR011989">
    <property type="entry name" value="ARM-like"/>
</dbReference>
<dbReference type="InterPro" id="IPR016024">
    <property type="entry name" value="ARM-type_fold"/>
</dbReference>
<dbReference type="Pfam" id="PF21040">
    <property type="entry name" value="CEP104-like_TOG"/>
    <property type="match status" value="1"/>
</dbReference>
<feature type="compositionally biased region" description="Low complexity" evidence="16">
    <location>
        <begin position="921"/>
        <end position="945"/>
    </location>
</feature>
<keyword evidence="8" id="KW-0498">Mitosis</keyword>
<evidence type="ECO:0000256" key="11">
    <source>
        <dbReference type="ARBA" id="ARBA00023212"/>
    </source>
</evidence>
<dbReference type="WBParaSite" id="nRc.2.0.1.t00994-RA">
    <property type="protein sequence ID" value="nRc.2.0.1.t00994-RA"/>
    <property type="gene ID" value="nRc.2.0.1.g00994"/>
</dbReference>
<evidence type="ECO:0000259" key="17">
    <source>
        <dbReference type="SMART" id="SM01349"/>
    </source>
</evidence>
<dbReference type="GO" id="GO:0051301">
    <property type="term" value="P:cell division"/>
    <property type="evidence" value="ECO:0007669"/>
    <property type="project" value="UniProtKB-KW"/>
</dbReference>
<accession>A0A915HHT2</accession>
<evidence type="ECO:0000256" key="2">
    <source>
        <dbReference type="ARBA" id="ARBA00004277"/>
    </source>
</evidence>
<dbReference type="GO" id="GO:0045334">
    <property type="term" value="C:clathrin-coated endocytic vesicle"/>
    <property type="evidence" value="ECO:0007669"/>
    <property type="project" value="TreeGrafter"/>
</dbReference>
<feature type="repeat" description="CHCR" evidence="15">
    <location>
        <begin position="1423"/>
        <end position="1564"/>
    </location>
</feature>
<feature type="compositionally biased region" description="Basic and acidic residues" evidence="16">
    <location>
        <begin position="601"/>
        <end position="613"/>
    </location>
</feature>
<evidence type="ECO:0000256" key="12">
    <source>
        <dbReference type="ARBA" id="ARBA00023306"/>
    </source>
</evidence>
<evidence type="ECO:0000313" key="18">
    <source>
        <dbReference type="Proteomes" id="UP000887565"/>
    </source>
</evidence>
<dbReference type="GO" id="GO:0005938">
    <property type="term" value="C:cell cortex"/>
    <property type="evidence" value="ECO:0007669"/>
    <property type="project" value="TreeGrafter"/>
</dbReference>
<feature type="region of interest" description="Disordered" evidence="16">
    <location>
        <begin position="1027"/>
        <end position="1047"/>
    </location>
</feature>
<dbReference type="GO" id="GO:0005874">
    <property type="term" value="C:microtubule"/>
    <property type="evidence" value="ECO:0007669"/>
    <property type="project" value="UniProtKB-ARBA"/>
</dbReference>
<comment type="subcellular location">
    <subcellularLocation>
        <location evidence="3">Cytoplasm</location>
        <location evidence="3">Cytoskeleton</location>
        <location evidence="3">Microtubule organizing center</location>
        <location evidence="3">Centrosome</location>
    </subcellularLocation>
    <subcellularLocation>
        <location evidence="1">Cytoplasmic vesicle membrane</location>
        <topology evidence="1">Peripheral membrane protein</topology>
        <orientation evidence="1">Cytoplasmic side</orientation>
    </subcellularLocation>
    <subcellularLocation>
        <location evidence="2">Membrane</location>
        <location evidence="2">Coated pit</location>
        <topology evidence="2">Peripheral membrane protein</topology>
        <orientation evidence="2">Cytoplasmic side</orientation>
    </subcellularLocation>
</comment>
<evidence type="ECO:0000313" key="19">
    <source>
        <dbReference type="WBParaSite" id="nRc.2.0.1.t00994-RA"/>
    </source>
</evidence>
<dbReference type="SMART" id="SM01349">
    <property type="entry name" value="TOG"/>
    <property type="match status" value="3"/>
</dbReference>
<dbReference type="SMART" id="SM00299">
    <property type="entry name" value="CLH"/>
    <property type="match status" value="3"/>
</dbReference>
<dbReference type="PANTHER" id="PTHR10292:SF1">
    <property type="entry name" value="CLATHRIN HEAVY CHAIN"/>
    <property type="match status" value="1"/>
</dbReference>
<dbReference type="GO" id="GO:0071439">
    <property type="term" value="C:clathrin complex"/>
    <property type="evidence" value="ECO:0007669"/>
    <property type="project" value="TreeGrafter"/>
</dbReference>
<dbReference type="GO" id="GO:0030659">
    <property type="term" value="C:cytoplasmic vesicle membrane"/>
    <property type="evidence" value="ECO:0007669"/>
    <property type="project" value="UniProtKB-SubCell"/>
</dbReference>
<dbReference type="InterPro" id="IPR048491">
    <property type="entry name" value="XMAP215_CLASP_TOG"/>
</dbReference>
<evidence type="ECO:0000256" key="15">
    <source>
        <dbReference type="PROSITE-ProRule" id="PRU01006"/>
    </source>
</evidence>
<keyword evidence="6" id="KW-0132">Cell division</keyword>
<dbReference type="Pfam" id="PF21041">
    <property type="entry name" value="XMAP215_CLASP_TOG"/>
    <property type="match status" value="2"/>
</dbReference>
<feature type="compositionally biased region" description="Low complexity" evidence="16">
    <location>
        <begin position="1036"/>
        <end position="1046"/>
    </location>
</feature>
<evidence type="ECO:0000256" key="8">
    <source>
        <dbReference type="ARBA" id="ARBA00022776"/>
    </source>
</evidence>
<keyword evidence="12" id="KW-0131">Cell cycle</keyword>
<feature type="region of interest" description="Disordered" evidence="16">
    <location>
        <begin position="513"/>
        <end position="621"/>
    </location>
</feature>
<dbReference type="GO" id="GO:0005905">
    <property type="term" value="C:clathrin-coated pit"/>
    <property type="evidence" value="ECO:0007669"/>
    <property type="project" value="UniProtKB-KW"/>
</dbReference>
<dbReference type="GO" id="GO:0005813">
    <property type="term" value="C:centrosome"/>
    <property type="evidence" value="ECO:0007669"/>
    <property type="project" value="UniProtKB-SubCell"/>
</dbReference>
<dbReference type="Pfam" id="PF00637">
    <property type="entry name" value="Clathrin"/>
    <property type="match status" value="4"/>
</dbReference>
<dbReference type="PANTHER" id="PTHR10292">
    <property type="entry name" value="CLATHRIN HEAVY CHAIN RELATED"/>
    <property type="match status" value="1"/>
</dbReference>
<dbReference type="FunFam" id="1.25.10.10:FF:000019">
    <property type="entry name" value="Cytoskeleton-associated protein 5"/>
    <property type="match status" value="2"/>
</dbReference>
<feature type="compositionally biased region" description="Polar residues" evidence="16">
    <location>
        <begin position="240"/>
        <end position="254"/>
    </location>
</feature>
<feature type="region of interest" description="Disordered" evidence="16">
    <location>
        <begin position="882"/>
        <end position="980"/>
    </location>
</feature>
<evidence type="ECO:0000256" key="14">
    <source>
        <dbReference type="ARBA" id="ARBA00025722"/>
    </source>
</evidence>
<feature type="repeat" description="CHCR" evidence="15">
    <location>
        <begin position="1569"/>
        <end position="1776"/>
    </location>
</feature>
<dbReference type="PROSITE" id="PS50236">
    <property type="entry name" value="CHCR"/>
    <property type="match status" value="3"/>
</dbReference>
<protein>
    <submittedName>
        <fullName evidence="19">TOG domain-containing protein</fullName>
    </submittedName>
</protein>
<dbReference type="Gene3D" id="1.25.40.10">
    <property type="entry name" value="Tetratricopeptide repeat domain"/>
    <property type="match status" value="3"/>
</dbReference>
<keyword evidence="11" id="KW-0206">Cytoskeleton</keyword>
<evidence type="ECO:0000256" key="10">
    <source>
        <dbReference type="ARBA" id="ARBA00023176"/>
    </source>
</evidence>
<dbReference type="GO" id="GO:0006886">
    <property type="term" value="P:intracellular protein transport"/>
    <property type="evidence" value="ECO:0007669"/>
    <property type="project" value="UniProtKB-UniRule"/>
</dbReference>
<dbReference type="Proteomes" id="UP000887565">
    <property type="component" value="Unplaced"/>
</dbReference>
<evidence type="ECO:0000256" key="9">
    <source>
        <dbReference type="ARBA" id="ARBA00023136"/>
    </source>
</evidence>
<feature type="region of interest" description="Disordered" evidence="16">
    <location>
        <begin position="240"/>
        <end position="259"/>
    </location>
</feature>
<dbReference type="GO" id="GO:0051231">
    <property type="term" value="P:spindle elongation"/>
    <property type="evidence" value="ECO:0007669"/>
    <property type="project" value="UniProtKB-ARBA"/>
</dbReference>
<dbReference type="GO" id="GO:0032051">
    <property type="term" value="F:clathrin light chain binding"/>
    <property type="evidence" value="ECO:0007669"/>
    <property type="project" value="TreeGrafter"/>
</dbReference>
<feature type="compositionally biased region" description="Polar residues" evidence="16">
    <location>
        <begin position="886"/>
        <end position="897"/>
    </location>
</feature>
<feature type="domain" description="TOG" evidence="17">
    <location>
        <begin position="275"/>
        <end position="518"/>
    </location>
</feature>
<dbReference type="InterPro" id="IPR011990">
    <property type="entry name" value="TPR-like_helical_dom_sf"/>
</dbReference>
<feature type="compositionally biased region" description="Low complexity" evidence="16">
    <location>
        <begin position="562"/>
        <end position="573"/>
    </location>
</feature>
<name>A0A915HHT2_ROMCU</name>
<feature type="compositionally biased region" description="Pro residues" evidence="16">
    <location>
        <begin position="541"/>
        <end position="554"/>
    </location>
</feature>
<feature type="region of interest" description="Disordered" evidence="16">
    <location>
        <begin position="1857"/>
        <end position="1896"/>
    </location>
</feature>
<dbReference type="GO" id="GO:0045807">
    <property type="term" value="P:positive regulation of endocytosis"/>
    <property type="evidence" value="ECO:0007669"/>
    <property type="project" value="UniProtKB-ARBA"/>
</dbReference>
<keyword evidence="9" id="KW-0472">Membrane</keyword>
<feature type="domain" description="TOG" evidence="17">
    <location>
        <begin position="654"/>
        <end position="889"/>
    </location>
</feature>
<keyword evidence="18" id="KW-1185">Reference proteome</keyword>
<evidence type="ECO:0000256" key="13">
    <source>
        <dbReference type="ARBA" id="ARBA00023329"/>
    </source>
</evidence>
<dbReference type="SUPFAM" id="SSF48371">
    <property type="entry name" value="ARM repeat"/>
    <property type="match status" value="5"/>
</dbReference>
<dbReference type="FunFam" id="1.25.40.10:FF:000002">
    <property type="entry name" value="Clathrin heavy chain"/>
    <property type="match status" value="1"/>
</dbReference>
<dbReference type="Gene3D" id="1.25.10.10">
    <property type="entry name" value="Leucine-rich Repeat Variant"/>
    <property type="match status" value="3"/>
</dbReference>
<proteinExistence type="inferred from homology"/>
<keyword evidence="13" id="KW-0968">Cytoplasmic vesicle</keyword>
<reference evidence="19" key="1">
    <citation type="submission" date="2022-11" db="UniProtKB">
        <authorList>
            <consortium name="WormBaseParasite"/>
        </authorList>
    </citation>
    <scope>IDENTIFICATION</scope>
</reference>
<dbReference type="FunFam" id="1.25.40.10:FF:000001">
    <property type="entry name" value="Clathrin heavy chain"/>
    <property type="match status" value="1"/>
</dbReference>
<keyword evidence="7" id="KW-0677">Repeat</keyword>
<feature type="compositionally biased region" description="Polar residues" evidence="16">
    <location>
        <begin position="1887"/>
        <end position="1896"/>
    </location>
</feature>
<sequence>MDAVDVLSRLPKNFSEQVEATKWSERKEALEILLKLCTENPVLDPSGNYGEVVSILKKIVSKDSNINVVSVAAKCIAAIASGLRKKFSSFATMLAPVILEKFKEKKPLVANACNEAMDAIFKTTTLEQLCEALVAALDSKTPSVRIQTAFFISRSIAASNPNHLGKKLLKDLCGILVKNVASSADQEVRDSSSCAIGAAMKIAGDKNVIPFLNEIKDDRMKMEKIREYCEKTVPIVLSSSNSASAKGQNGTDNADNGDGITLSEAAEQAVVQVDPWETLDPVDVLSKLPKNFYEQIESTKWQERKESLETLLKLCADYPRLDPSTSYGEIVSVLKKIIGKDSNINVVGPAAKSIAALASGLRKKFTPFASMLVPVILEKFKEKKPVVANACNEAIDAIFKTTTLEALCEEIVSALDNKTPSVKIQTALFVSRAIASSPSSQMTKKLLKDLCAALVKNMSSSDADVRESSACALGAAFKVAGEKNVMPFLNEIKDENLKMAKIREHCEKTVIDPAIAASRTNENAPKADAVKKAEPVKAPAAAPPKTKPVPPSSRPPAGNTDSSASSISENAKSTTSQPESDSAVAVKKPPTSARGQSAARKPGETTKPRKEQDSTADGSALIDTNQKAQRFQEEKSLKILKWNFATPTDEHAEQLKNQLDAVCKPSLFALLFSTNFKQHLKALEILISCVETSPEATVNASDLFLKWSTLRFFETNPSVLTKTLEYLQLLLQLMIDQRVELHDYEVASFLPYLLLKAGDQKEAVRQEVRKLIQKLTLIHSATKIFPIILEASKSTKNSRQKAECLEQLGSMIGLLGVTVCGTPPQASLRSIAQNIGDKDNSVRNAALNAIVAAYNHMGDKVHKVIGAINEKDFAMLQERIKRSSKAKTSNPTPSISAATAAVVARPKTTPASHNQQQRSASTNRRSPPSATSSTTTTGRTSSPSTAPISSQPSTEVLEREDEVTDTNKLDLSYDNSNGEEYGKDLYRLELSKIFDKSQLRAKLAPIPPLSLRSDVARILENPFEMPKIMQQPRPSPSMRRSPSSSSNGVVQNDILAVLDGTISQVTSSSISTAVQSLVQLDEILKDGSKNHYLTGKIDQLLMAVYFQFRMACSTHMKDINVDQNDVLRLYRHLVVVLLSLCSAGDLIKEASDGALKDLVCQLLTVLLDERLKSTNEGSDMIRSINMLIVNLVTKSDHTSCIVALLQLLRDTLHSQTSSAQFSDLVMKVCNENSLFKNLSRYMVRRGDAQLWSQVLQENNPYRRQLIDQVVQTALSETQDPDEISTTVKAFMAADLPNELIELLEKIVLESSAFAEQRNLQNLLILTAIKADRSRVMEYITRLDHYDAPDIANIAIASELYEEAFAIFKKFDVNTSAIQVLIDNIGNLDRAYEFAERCNKPEVWSQLAKAQLRDGMVKEAIDSFVKADDPTSYMEVAQKCQSTANYEDLVRYLQMARRKSRESFIETELIYALAKTNRLADLEEYISSPNHAQILQVGERCFESGMFEAAKLLFNNVSNFGKLAITLVRLGEYQGAVDAARKANSTKTWKEVCFACVDAQEFRLAQMCGLHIVVHADELEELINNYQDRGYFEELINLLEAALGLERAHMGMFTELAILYSKYKPEKMKDHLELFWSRVNIPKVLRAAEQAHLWAELVFLYDKYEEYDNAALTMMQHPSEAWREQHFKEGLRASIDAFDNFDNIVLAQQLEKHDLIEFRRISAYLFKGNNRWKQSVELCKKDKLYKDAMEYAAESKQSEIAEELIAFFLNEKLYECFAASLYQCYDLLHPDVILELAWKHKIMDFAMPYMVQVMRELTTKVDRLQELETKRKEEHGENQQQPTNMMYPNTLMLTYPGMAAPQNPMPQQPPTVGGPYGQTPPFGAPPYMSQQMPPSYG</sequence>
<evidence type="ECO:0000256" key="4">
    <source>
        <dbReference type="ARBA" id="ARBA00009535"/>
    </source>
</evidence>
<feature type="repeat" description="CHCR" evidence="15">
    <location>
        <begin position="1274"/>
        <end position="1419"/>
    </location>
</feature>
<evidence type="ECO:0000256" key="1">
    <source>
        <dbReference type="ARBA" id="ARBA00004180"/>
    </source>
</evidence>
<dbReference type="InterPro" id="IPR034085">
    <property type="entry name" value="TOG"/>
</dbReference>
<feature type="domain" description="TOG" evidence="17">
    <location>
        <begin position="2"/>
        <end position="238"/>
    </location>
</feature>
<evidence type="ECO:0000256" key="5">
    <source>
        <dbReference type="ARBA" id="ARBA00022490"/>
    </source>
</evidence>
<dbReference type="Gene3D" id="1.25.40.730">
    <property type="match status" value="1"/>
</dbReference>
<dbReference type="InterPro" id="IPR000547">
    <property type="entry name" value="Clathrin_H-chain/VPS_repeat"/>
</dbReference>
<dbReference type="FunFam" id="1.25.10.10:FF:000050">
    <property type="entry name" value="Cytoskeleton-associated protein 5 isoform X1"/>
    <property type="match status" value="1"/>
</dbReference>